<keyword evidence="2" id="KW-0732">Signal</keyword>
<reference evidence="3" key="1">
    <citation type="submission" date="2021-03" db="EMBL/GenBank/DDBJ databases">
        <title>Fibrella sp. HMF5335 genome sequencing and assembly.</title>
        <authorList>
            <person name="Kang H."/>
            <person name="Kim H."/>
            <person name="Bae S."/>
            <person name="Joh K."/>
        </authorList>
    </citation>
    <scope>NUCLEOTIDE SEQUENCE</scope>
    <source>
        <strain evidence="3">HMF5335</strain>
    </source>
</reference>
<dbReference type="GO" id="GO:0004180">
    <property type="term" value="F:carboxypeptidase activity"/>
    <property type="evidence" value="ECO:0007669"/>
    <property type="project" value="UniProtKB-KW"/>
</dbReference>
<keyword evidence="3" id="KW-0645">Protease</keyword>
<dbReference type="InterPro" id="IPR008969">
    <property type="entry name" value="CarboxyPept-like_regulatory"/>
</dbReference>
<sequence length="242" mass="27148">MNGFIQRYSALVLLVLGLLSLATDGQAQGQERQVTFTGIITGGKNNEPLPLARIFIPRAGKGVLSAMNGYFALPVFPGDSIIFSYVGYKTQYHIIPRRLSETTYSAVVALQEDVKLLSEVKVYPYPTEELFKRALVDMKLPDEKEREALARNMDPAAMLRASYATPMGALSNHQYFMNQQFLGRESFANRGSITNIPFLNPFAWANFIKSVKRGDFKSKDFRQGNNSAPPENIRREQVLSNQ</sequence>
<proteinExistence type="predicted"/>
<keyword evidence="3" id="KW-0378">Hydrolase</keyword>
<evidence type="ECO:0000256" key="2">
    <source>
        <dbReference type="SAM" id="SignalP"/>
    </source>
</evidence>
<evidence type="ECO:0000256" key="1">
    <source>
        <dbReference type="SAM" id="MobiDB-lite"/>
    </source>
</evidence>
<keyword evidence="3" id="KW-0121">Carboxypeptidase</keyword>
<accession>A0A939JZH3</accession>
<comment type="caution">
    <text evidence="3">The sequence shown here is derived from an EMBL/GenBank/DDBJ whole genome shotgun (WGS) entry which is preliminary data.</text>
</comment>
<dbReference type="Pfam" id="PF13715">
    <property type="entry name" value="CarbopepD_reg_2"/>
    <property type="match status" value="1"/>
</dbReference>
<organism evidence="3 4">
    <name type="scientific">Fibrella rubiginis</name>
    <dbReference type="NCBI Taxonomy" id="2817060"/>
    <lineage>
        <taxon>Bacteria</taxon>
        <taxon>Pseudomonadati</taxon>
        <taxon>Bacteroidota</taxon>
        <taxon>Cytophagia</taxon>
        <taxon>Cytophagales</taxon>
        <taxon>Spirosomataceae</taxon>
        <taxon>Fibrella</taxon>
    </lineage>
</organism>
<evidence type="ECO:0000313" key="3">
    <source>
        <dbReference type="EMBL" id="MBO0935062.1"/>
    </source>
</evidence>
<dbReference type="AlphaFoldDB" id="A0A939JZH3"/>
<protein>
    <submittedName>
        <fullName evidence="3">Carboxypeptidase-like regulatory domain-containing protein</fullName>
    </submittedName>
</protein>
<keyword evidence="4" id="KW-1185">Reference proteome</keyword>
<feature type="region of interest" description="Disordered" evidence="1">
    <location>
        <begin position="219"/>
        <end position="242"/>
    </location>
</feature>
<evidence type="ECO:0000313" key="4">
    <source>
        <dbReference type="Proteomes" id="UP000664034"/>
    </source>
</evidence>
<dbReference type="Proteomes" id="UP000664034">
    <property type="component" value="Unassembled WGS sequence"/>
</dbReference>
<feature type="signal peptide" evidence="2">
    <location>
        <begin position="1"/>
        <end position="27"/>
    </location>
</feature>
<dbReference type="EMBL" id="JAFMYV010000001">
    <property type="protein sequence ID" value="MBO0935062.1"/>
    <property type="molecule type" value="Genomic_DNA"/>
</dbReference>
<feature type="chain" id="PRO_5037622985" evidence="2">
    <location>
        <begin position="28"/>
        <end position="242"/>
    </location>
</feature>
<feature type="compositionally biased region" description="Basic and acidic residues" evidence="1">
    <location>
        <begin position="232"/>
        <end position="242"/>
    </location>
</feature>
<name>A0A939JZH3_9BACT</name>
<dbReference type="SUPFAM" id="SSF49464">
    <property type="entry name" value="Carboxypeptidase regulatory domain-like"/>
    <property type="match status" value="1"/>
</dbReference>
<gene>
    <name evidence="3" type="ORF">J2I47_00745</name>
</gene>
<dbReference type="RefSeq" id="WP_207362634.1">
    <property type="nucleotide sequence ID" value="NZ_JAFMYV010000001.1"/>
</dbReference>